<organism evidence="7 8">
    <name type="scientific">Desulfolithobacter dissulfuricans</name>
    <dbReference type="NCBI Taxonomy" id="2795293"/>
    <lineage>
        <taxon>Bacteria</taxon>
        <taxon>Pseudomonadati</taxon>
        <taxon>Thermodesulfobacteriota</taxon>
        <taxon>Desulfobulbia</taxon>
        <taxon>Desulfobulbales</taxon>
        <taxon>Desulfobulbaceae</taxon>
        <taxon>Desulfolithobacter</taxon>
    </lineage>
</organism>
<dbReference type="Pfam" id="PF01520">
    <property type="entry name" value="Amidase_3"/>
    <property type="match status" value="1"/>
</dbReference>
<protein>
    <recommendedName>
        <fullName evidence="2">N-acetylmuramoyl-L-alanine amidase</fullName>
        <ecNumber evidence="2">3.5.1.28</ecNumber>
    </recommendedName>
</protein>
<reference evidence="7" key="1">
    <citation type="submission" date="2020-12" db="EMBL/GenBank/DDBJ databases">
        <title>Desulfobium dissulfuricans gen. nov., sp. nov., a novel mesophilic, sulfate-reducing bacterium isolated from a deep-sea hydrothermal vent.</title>
        <authorList>
            <person name="Hashimoto Y."/>
            <person name="Tame A."/>
            <person name="Sawayama S."/>
            <person name="Miyazaki J."/>
            <person name="Takai K."/>
            <person name="Nakagawa S."/>
        </authorList>
    </citation>
    <scope>NUCLEOTIDE SEQUENCE</scope>
    <source>
        <strain evidence="7">GF1</strain>
    </source>
</reference>
<comment type="catalytic activity">
    <reaction evidence="1">
        <text>Hydrolyzes the link between N-acetylmuramoyl residues and L-amino acid residues in certain cell-wall glycopeptides.</text>
        <dbReference type="EC" id="3.5.1.28"/>
    </reaction>
</comment>
<evidence type="ECO:0000313" key="7">
    <source>
        <dbReference type="EMBL" id="BCO10122.1"/>
    </source>
</evidence>
<dbReference type="EMBL" id="AP024233">
    <property type="protein sequence ID" value="BCO10122.1"/>
    <property type="molecule type" value="Genomic_DNA"/>
</dbReference>
<dbReference type="Gene3D" id="3.40.630.40">
    <property type="entry name" value="Zn-dependent exopeptidases"/>
    <property type="match status" value="1"/>
</dbReference>
<sequence length="629" mass="71382">MPFRPDTLSYPCIDAGKRLLLYLLILLVLPTWLHGGQATGQEATATKQNSLERQYKKAKDHYLRLERDPGIGRERDNWLTGVRNFRRIYLAAPKGPLAPSCLYMMARMHLRMYHRFQKNSDLDDAISYYNDVVTIFPDNRLADDALFAMAEIQRRDRKNPQQAVRLYEKLVKQFAEGDKYAPALSRLQELSEKYNIQVPERLSRTNLQNLVHVLPVKYWSSSDYTRIVIRANKPVHYTARLLEKDGDKPRRLYIDFSQSYIPPRFRSPIPIQDGLLKQVRTGQFDPTTVRVVLDIESISDYKIFSLNDPFRVIVDVHGQNENRAAEAAADNATEPKPRDRETSKPATDPKEVDSGIKQPSPSSPSRLSSIITLTDSKKKKPPARRQDTSFSSLSLAQQLGLGVRRIVIDPGHGGKDPGAMAHGLKEKDIVLKVARKVREILREKYGYEVLLTRDRDIFLPLEERTAIANTSNGDLFLSIHVNAHPKKSARGIETFYLNLATNTEAMRVAALENATSTHNISDLQDILSDLMKNSKIEESSRLARYVQNSLVNGLNKQQHKVKNLGVKQAPFYVLIGAEMPAILAEISFITNPQEARLLKQDNYLEEIARQIAAGVARYVDHHTTAALQL</sequence>
<dbReference type="RefSeq" id="WP_267926859.1">
    <property type="nucleotide sequence ID" value="NZ_AP024233.1"/>
</dbReference>
<evidence type="ECO:0000256" key="5">
    <source>
        <dbReference type="SAM" id="MobiDB-lite"/>
    </source>
</evidence>
<dbReference type="GO" id="GO:0030288">
    <property type="term" value="C:outer membrane-bounded periplasmic space"/>
    <property type="evidence" value="ECO:0007669"/>
    <property type="project" value="TreeGrafter"/>
</dbReference>
<gene>
    <name evidence="7" type="ORF">GF1_24980</name>
</gene>
<dbReference type="GO" id="GO:0008745">
    <property type="term" value="F:N-acetylmuramoyl-L-alanine amidase activity"/>
    <property type="evidence" value="ECO:0007669"/>
    <property type="project" value="UniProtKB-EC"/>
</dbReference>
<evidence type="ECO:0000313" key="8">
    <source>
        <dbReference type="Proteomes" id="UP001063350"/>
    </source>
</evidence>
<feature type="compositionally biased region" description="Low complexity" evidence="5">
    <location>
        <begin position="359"/>
        <end position="369"/>
    </location>
</feature>
<dbReference type="CDD" id="cd02696">
    <property type="entry name" value="MurNAc-LAA"/>
    <property type="match status" value="1"/>
</dbReference>
<dbReference type="Gene3D" id="2.60.40.3500">
    <property type="match status" value="1"/>
</dbReference>
<feature type="domain" description="MurNAc-LAA" evidence="6">
    <location>
        <begin position="465"/>
        <end position="616"/>
    </location>
</feature>
<evidence type="ECO:0000256" key="2">
    <source>
        <dbReference type="ARBA" id="ARBA00011901"/>
    </source>
</evidence>
<dbReference type="KEGG" id="ddu:GF1_24980"/>
<dbReference type="PANTHER" id="PTHR30404:SF0">
    <property type="entry name" value="N-ACETYLMURAMOYL-L-ALANINE AMIDASE AMIC"/>
    <property type="match status" value="1"/>
</dbReference>
<dbReference type="InterPro" id="IPR019734">
    <property type="entry name" value="TPR_rpt"/>
</dbReference>
<dbReference type="Pfam" id="PF11741">
    <property type="entry name" value="AMIN"/>
    <property type="match status" value="1"/>
</dbReference>
<dbReference type="InterPro" id="IPR050695">
    <property type="entry name" value="N-acetylmuramoyl_amidase_3"/>
</dbReference>
<keyword evidence="3" id="KW-0378">Hydrolase</keyword>
<feature type="repeat" description="TPR" evidence="4">
    <location>
        <begin position="106"/>
        <end position="139"/>
    </location>
</feature>
<dbReference type="Pfam" id="PF13174">
    <property type="entry name" value="TPR_6"/>
    <property type="match status" value="1"/>
</dbReference>
<keyword evidence="4" id="KW-0802">TPR repeat</keyword>
<dbReference type="Proteomes" id="UP001063350">
    <property type="component" value="Chromosome"/>
</dbReference>
<dbReference type="AlphaFoldDB" id="A0A915XKK4"/>
<dbReference type="InterPro" id="IPR021731">
    <property type="entry name" value="AMIN_dom"/>
</dbReference>
<dbReference type="EC" id="3.5.1.28" evidence="2"/>
<feature type="region of interest" description="Disordered" evidence="5">
    <location>
        <begin position="323"/>
        <end position="391"/>
    </location>
</feature>
<accession>A0A915XKK4</accession>
<evidence type="ECO:0000256" key="1">
    <source>
        <dbReference type="ARBA" id="ARBA00001561"/>
    </source>
</evidence>
<evidence type="ECO:0000256" key="3">
    <source>
        <dbReference type="ARBA" id="ARBA00022801"/>
    </source>
</evidence>
<dbReference type="SMART" id="SM00646">
    <property type="entry name" value="Ami_3"/>
    <property type="match status" value="1"/>
</dbReference>
<dbReference type="GO" id="GO:0009253">
    <property type="term" value="P:peptidoglycan catabolic process"/>
    <property type="evidence" value="ECO:0007669"/>
    <property type="project" value="InterPro"/>
</dbReference>
<dbReference type="FunFam" id="3.40.630.40:FF:000005">
    <property type="entry name" value="N-acetylmuramoyl-L-alanine amidase (AmiA)"/>
    <property type="match status" value="1"/>
</dbReference>
<dbReference type="SUPFAM" id="SSF53187">
    <property type="entry name" value="Zn-dependent exopeptidases"/>
    <property type="match status" value="1"/>
</dbReference>
<dbReference type="Gene3D" id="1.25.40.10">
    <property type="entry name" value="Tetratricopeptide repeat domain"/>
    <property type="match status" value="1"/>
</dbReference>
<dbReference type="PROSITE" id="PS50005">
    <property type="entry name" value="TPR"/>
    <property type="match status" value="1"/>
</dbReference>
<keyword evidence="8" id="KW-1185">Reference proteome</keyword>
<dbReference type="InterPro" id="IPR002508">
    <property type="entry name" value="MurNAc-LAA_cat"/>
</dbReference>
<dbReference type="PANTHER" id="PTHR30404">
    <property type="entry name" value="N-ACETYLMURAMOYL-L-ALANINE AMIDASE"/>
    <property type="match status" value="1"/>
</dbReference>
<name>A0A915XKK4_9BACT</name>
<feature type="compositionally biased region" description="Basic and acidic residues" evidence="5">
    <location>
        <begin position="333"/>
        <end position="354"/>
    </location>
</feature>
<evidence type="ECO:0000256" key="4">
    <source>
        <dbReference type="PROSITE-ProRule" id="PRU00339"/>
    </source>
</evidence>
<proteinExistence type="predicted"/>
<evidence type="ECO:0000259" key="6">
    <source>
        <dbReference type="SMART" id="SM00646"/>
    </source>
</evidence>
<dbReference type="InterPro" id="IPR011990">
    <property type="entry name" value="TPR-like_helical_dom_sf"/>
</dbReference>
<dbReference type="SUPFAM" id="SSF48452">
    <property type="entry name" value="TPR-like"/>
    <property type="match status" value="1"/>
</dbReference>